<dbReference type="AlphaFoldDB" id="A0A1V4IBE1"/>
<dbReference type="Proteomes" id="UP000190080">
    <property type="component" value="Unassembled WGS sequence"/>
</dbReference>
<comment type="caution">
    <text evidence="1">The sequence shown here is derived from an EMBL/GenBank/DDBJ whole genome shotgun (WGS) entry which is preliminary data.</text>
</comment>
<gene>
    <name evidence="1" type="ORF">CLORY_41790</name>
</gene>
<protein>
    <submittedName>
        <fullName evidence="1">Uncharacterized protein</fullName>
    </submittedName>
</protein>
<dbReference type="STRING" id="1450648.CLORY_41790"/>
<evidence type="ECO:0000313" key="1">
    <source>
        <dbReference type="EMBL" id="OPJ57311.1"/>
    </source>
</evidence>
<proteinExistence type="predicted"/>
<organism evidence="1 2">
    <name type="scientific">Clostridium oryzae</name>
    <dbReference type="NCBI Taxonomy" id="1450648"/>
    <lineage>
        <taxon>Bacteria</taxon>
        <taxon>Bacillati</taxon>
        <taxon>Bacillota</taxon>
        <taxon>Clostridia</taxon>
        <taxon>Eubacteriales</taxon>
        <taxon>Clostridiaceae</taxon>
        <taxon>Clostridium</taxon>
    </lineage>
</organism>
<keyword evidence="2" id="KW-1185">Reference proteome</keyword>
<dbReference type="EMBL" id="MZGV01000089">
    <property type="protein sequence ID" value="OPJ57311.1"/>
    <property type="molecule type" value="Genomic_DNA"/>
</dbReference>
<dbReference type="OrthoDB" id="1907742at2"/>
<evidence type="ECO:0000313" key="2">
    <source>
        <dbReference type="Proteomes" id="UP000190080"/>
    </source>
</evidence>
<dbReference type="RefSeq" id="WP_079428156.1">
    <property type="nucleotide sequence ID" value="NZ_MZGV01000089.1"/>
</dbReference>
<reference evidence="1 2" key="1">
    <citation type="submission" date="2017-03" db="EMBL/GenBank/DDBJ databases">
        <title>Genome sequence of Clostridium oryzae DSM 28571.</title>
        <authorList>
            <person name="Poehlein A."/>
            <person name="Daniel R."/>
        </authorList>
    </citation>
    <scope>NUCLEOTIDE SEQUENCE [LARGE SCALE GENOMIC DNA]</scope>
    <source>
        <strain evidence="1 2">DSM 28571</strain>
    </source>
</reference>
<accession>A0A1V4IBE1</accession>
<name>A0A1V4IBE1_9CLOT</name>
<sequence length="133" mass="15027">MAYINISMTEVLAFVNNNIKYDKDRIEKVSIINENQLEMNIKIGPFFPSIRVVLSYNSFRDGKIYLNVITNGGIKMLMGLVNEFGGGITKKHITVDKNSVIVNINDMLNEKLKDVHLESISISGEQVYVKIAM</sequence>